<dbReference type="Pfam" id="PF18317">
    <property type="entry name" value="SDH_C"/>
    <property type="match status" value="1"/>
</dbReference>
<dbReference type="PANTHER" id="PTHR21089">
    <property type="entry name" value="SHIKIMATE DEHYDROGENASE"/>
    <property type="match status" value="1"/>
</dbReference>
<evidence type="ECO:0000259" key="10">
    <source>
        <dbReference type="Pfam" id="PF08501"/>
    </source>
</evidence>
<evidence type="ECO:0000256" key="1">
    <source>
        <dbReference type="ARBA" id="ARBA00004871"/>
    </source>
</evidence>
<organism evidence="12 13">
    <name type="scientific">Ancylobacter koreensis</name>
    <dbReference type="NCBI Taxonomy" id="266121"/>
    <lineage>
        <taxon>Bacteria</taxon>
        <taxon>Pseudomonadati</taxon>
        <taxon>Pseudomonadota</taxon>
        <taxon>Alphaproteobacteria</taxon>
        <taxon>Hyphomicrobiales</taxon>
        <taxon>Xanthobacteraceae</taxon>
        <taxon>Ancylobacter</taxon>
    </lineage>
</organism>
<dbReference type="GO" id="GO:0004764">
    <property type="term" value="F:shikimate 3-dehydrogenase (NADP+) activity"/>
    <property type="evidence" value="ECO:0007669"/>
    <property type="project" value="UniProtKB-EC"/>
</dbReference>
<protein>
    <recommendedName>
        <fullName evidence="2 8">Shikimate dehydrogenase (NADP(+))</fullName>
        <shortName evidence="8">SDH</shortName>
        <ecNumber evidence="2 8">1.1.1.25</ecNumber>
    </recommendedName>
</protein>
<feature type="binding site" evidence="8">
    <location>
        <position position="217"/>
    </location>
    <ligand>
        <name>NADP(+)</name>
        <dbReference type="ChEBI" id="CHEBI:58349"/>
    </ligand>
</feature>
<evidence type="ECO:0000256" key="2">
    <source>
        <dbReference type="ARBA" id="ARBA00012962"/>
    </source>
</evidence>
<dbReference type="InterPro" id="IPR013708">
    <property type="entry name" value="Shikimate_DH-bd_N"/>
</dbReference>
<dbReference type="Pfam" id="PF08501">
    <property type="entry name" value="Shikimate_dh_N"/>
    <property type="match status" value="1"/>
</dbReference>
<feature type="domain" description="SDH C-terminal" evidence="11">
    <location>
        <begin position="240"/>
        <end position="262"/>
    </location>
</feature>
<dbReference type="InterPro" id="IPR006151">
    <property type="entry name" value="Shikm_DH/Glu-tRNA_Rdtase"/>
</dbReference>
<evidence type="ECO:0000256" key="6">
    <source>
        <dbReference type="ARBA" id="ARBA00023141"/>
    </source>
</evidence>
<dbReference type="InterPro" id="IPR022893">
    <property type="entry name" value="Shikimate_DH_fam"/>
</dbReference>
<keyword evidence="6 8" id="KW-0057">Aromatic amino acid biosynthesis</keyword>
<evidence type="ECO:0000256" key="5">
    <source>
        <dbReference type="ARBA" id="ARBA00023002"/>
    </source>
</evidence>
<evidence type="ECO:0000259" key="9">
    <source>
        <dbReference type="Pfam" id="PF01488"/>
    </source>
</evidence>
<feature type="domain" description="Quinate/shikimate 5-dehydrogenase/glutamyl-tRNA reductase" evidence="9">
    <location>
        <begin position="123"/>
        <end position="191"/>
    </location>
</feature>
<evidence type="ECO:0000256" key="8">
    <source>
        <dbReference type="HAMAP-Rule" id="MF_00222"/>
    </source>
</evidence>
<keyword evidence="13" id="KW-1185">Reference proteome</keyword>
<feature type="binding site" evidence="8">
    <location>
        <position position="240"/>
    </location>
    <ligand>
        <name>NADP(+)</name>
        <dbReference type="ChEBI" id="CHEBI:58349"/>
    </ligand>
</feature>
<accession>A0ABT0DHM9</accession>
<dbReference type="NCBIfam" id="NF001312">
    <property type="entry name" value="PRK00258.1-4"/>
    <property type="match status" value="1"/>
</dbReference>
<proteinExistence type="inferred from homology"/>
<keyword evidence="4 8" id="KW-0521">NADP</keyword>
<evidence type="ECO:0000256" key="7">
    <source>
        <dbReference type="ARBA" id="ARBA00049442"/>
    </source>
</evidence>
<feature type="binding site" evidence="8">
    <location>
        <position position="62"/>
    </location>
    <ligand>
        <name>shikimate</name>
        <dbReference type="ChEBI" id="CHEBI:36208"/>
    </ligand>
</feature>
<keyword evidence="5 8" id="KW-0560">Oxidoreductase</keyword>
<dbReference type="RefSeq" id="WP_247198381.1">
    <property type="nucleotide sequence ID" value="NZ_JALKCG010000001.1"/>
</dbReference>
<feature type="active site" description="Proton acceptor" evidence="8">
    <location>
        <position position="66"/>
    </location>
</feature>
<feature type="binding site" evidence="8">
    <location>
        <begin position="152"/>
        <end position="157"/>
    </location>
    <ligand>
        <name>NADP(+)</name>
        <dbReference type="ChEBI" id="CHEBI:58349"/>
    </ligand>
</feature>
<dbReference type="EC" id="1.1.1.25" evidence="2 8"/>
<dbReference type="CDD" id="cd01065">
    <property type="entry name" value="NAD_bind_Shikimate_DH"/>
    <property type="match status" value="1"/>
</dbReference>
<evidence type="ECO:0000256" key="3">
    <source>
        <dbReference type="ARBA" id="ARBA00022605"/>
    </source>
</evidence>
<dbReference type="EMBL" id="JALKCG010000001">
    <property type="protein sequence ID" value="MCK0206786.1"/>
    <property type="molecule type" value="Genomic_DNA"/>
</dbReference>
<dbReference type="Gene3D" id="3.40.50.10860">
    <property type="entry name" value="Leucine Dehydrogenase, chain A, domain 1"/>
    <property type="match status" value="1"/>
</dbReference>
<dbReference type="PANTHER" id="PTHR21089:SF1">
    <property type="entry name" value="BIFUNCTIONAL 3-DEHYDROQUINATE DEHYDRATASE_SHIKIMATE DEHYDROGENASE, CHLOROPLASTIC"/>
    <property type="match status" value="1"/>
</dbReference>
<dbReference type="InterPro" id="IPR036291">
    <property type="entry name" value="NAD(P)-bd_dom_sf"/>
</dbReference>
<dbReference type="NCBIfam" id="TIGR00507">
    <property type="entry name" value="aroE"/>
    <property type="match status" value="1"/>
</dbReference>
<feature type="binding site" evidence="8">
    <location>
        <position position="87"/>
    </location>
    <ligand>
        <name>shikimate</name>
        <dbReference type="ChEBI" id="CHEBI:36208"/>
    </ligand>
</feature>
<dbReference type="InterPro" id="IPR011342">
    <property type="entry name" value="Shikimate_DH"/>
</dbReference>
<feature type="domain" description="Shikimate dehydrogenase substrate binding N-terminal" evidence="10">
    <location>
        <begin position="7"/>
        <end position="89"/>
    </location>
</feature>
<sequence length="281" mass="29757">MTRHAAVIGHPVAHSRSPLIHGYWLKQHGIDGEYGLRDVAPDAIEDFLADFPAAGLVGANVTVPHKEAAFRAAASRDPVAQALGAVNTLWLEDGRLHGANTDVYGFLANLDAAEPDWARALGEAVVLGAGGAARAIVYGLISRGIDRVVVANRTRARAEALRHQFGPAVLPVDWRDLAGRLNGCRLLVNTTSLGMKGQPPLDIDLAALSPDALVTDIVYVPLETPLLKAAKARGLATVDGLGMLLHQAVPGFERWFGVRPQVTPELRALALADLAAKGQLT</sequence>
<comment type="caution">
    <text evidence="12">The sequence shown here is derived from an EMBL/GenBank/DDBJ whole genome shotgun (WGS) entry which is preliminary data.</text>
</comment>
<comment type="similarity">
    <text evidence="8">Belongs to the shikimate dehydrogenase family.</text>
</comment>
<comment type="pathway">
    <text evidence="1 8">Metabolic intermediate biosynthesis; chorismate biosynthesis; chorismate from D-erythrose 4-phosphate and phosphoenolpyruvate: step 4/7.</text>
</comment>
<dbReference type="SUPFAM" id="SSF53223">
    <property type="entry name" value="Aminoacid dehydrogenase-like, N-terminal domain"/>
    <property type="match status" value="1"/>
</dbReference>
<comment type="caution">
    <text evidence="8">Lacks conserved residue(s) required for the propagation of feature annotation.</text>
</comment>
<gene>
    <name evidence="8" type="primary">aroE</name>
    <name evidence="12" type="ORF">MWN33_01940</name>
</gene>
<evidence type="ECO:0000259" key="11">
    <source>
        <dbReference type="Pfam" id="PF18317"/>
    </source>
</evidence>
<dbReference type="InterPro" id="IPR041121">
    <property type="entry name" value="SDH_C"/>
</dbReference>
<feature type="binding site" evidence="8">
    <location>
        <position position="102"/>
    </location>
    <ligand>
        <name>shikimate</name>
        <dbReference type="ChEBI" id="CHEBI:36208"/>
    </ligand>
</feature>
<keyword evidence="3 8" id="KW-0028">Amino-acid biosynthesis</keyword>
<dbReference type="Gene3D" id="3.40.50.720">
    <property type="entry name" value="NAD(P)-binding Rossmann-like Domain"/>
    <property type="match status" value="1"/>
</dbReference>
<feature type="binding site" evidence="8">
    <location>
        <begin position="128"/>
        <end position="132"/>
    </location>
    <ligand>
        <name>NADP(+)</name>
        <dbReference type="ChEBI" id="CHEBI:58349"/>
    </ligand>
</feature>
<comment type="function">
    <text evidence="8">Involved in the biosynthesis of the chorismate, which leads to the biosynthesis of aromatic amino acids. Catalyzes the reversible NADPH linked reduction of 3-dehydroshikimate (DHSA) to yield shikimate (SA).</text>
</comment>
<dbReference type="HAMAP" id="MF_00222">
    <property type="entry name" value="Shikimate_DH_AroE"/>
    <property type="match status" value="1"/>
</dbReference>
<dbReference type="Proteomes" id="UP001202867">
    <property type="component" value="Unassembled WGS sequence"/>
</dbReference>
<feature type="binding site" evidence="8">
    <location>
        <position position="219"/>
    </location>
    <ligand>
        <name>shikimate</name>
        <dbReference type="ChEBI" id="CHEBI:36208"/>
    </ligand>
</feature>
<dbReference type="Pfam" id="PF01488">
    <property type="entry name" value="Shikimate_DH"/>
    <property type="match status" value="1"/>
</dbReference>
<evidence type="ECO:0000313" key="13">
    <source>
        <dbReference type="Proteomes" id="UP001202867"/>
    </source>
</evidence>
<dbReference type="InterPro" id="IPR046346">
    <property type="entry name" value="Aminoacid_DH-like_N_sf"/>
</dbReference>
<comment type="catalytic activity">
    <reaction evidence="7 8">
        <text>shikimate + NADP(+) = 3-dehydroshikimate + NADPH + H(+)</text>
        <dbReference type="Rhea" id="RHEA:17737"/>
        <dbReference type="ChEBI" id="CHEBI:15378"/>
        <dbReference type="ChEBI" id="CHEBI:16630"/>
        <dbReference type="ChEBI" id="CHEBI:36208"/>
        <dbReference type="ChEBI" id="CHEBI:57783"/>
        <dbReference type="ChEBI" id="CHEBI:58349"/>
        <dbReference type="EC" id="1.1.1.25"/>
    </reaction>
</comment>
<evidence type="ECO:0000256" key="4">
    <source>
        <dbReference type="ARBA" id="ARBA00022857"/>
    </source>
</evidence>
<dbReference type="SUPFAM" id="SSF51735">
    <property type="entry name" value="NAD(P)-binding Rossmann-fold domains"/>
    <property type="match status" value="1"/>
</dbReference>
<name>A0ABT0DHM9_9HYPH</name>
<evidence type="ECO:0000313" key="12">
    <source>
        <dbReference type="EMBL" id="MCK0206786.1"/>
    </source>
</evidence>
<reference evidence="13" key="1">
    <citation type="submission" date="2023-07" db="EMBL/GenBank/DDBJ databases">
        <title>Ancylobacter moscoviensis sp. nov., facultatively methylotrophic bacteria from activated sludge and the reclassification of Starkeya novella (Starkey 1934) Kelly et al. 2000 as Ancylobacter novellus comb. nov., Starkeya koreensis Im et al. 2006 as Ancylobacter koreensis comb.nov., Angulomicrobium tetraedrale Vasil'eva et al. 1986 as Ancylobacter tetraedralis comb. nov., Angulomicrobium amanitiforme Fritz et al. 2004 as Ancylobacter amanitiformis comb. nov. and Methylorhabdus multivorans Doronina et al. 1996 as Ancylobacter multivorans comb. nov. and emended description of the genus Ancylobacter.</title>
        <authorList>
            <person name="Doronina N."/>
            <person name="Chemodurova A."/>
            <person name="Grouzdev D."/>
            <person name="Koziaeva V."/>
            <person name="Shi W."/>
            <person name="Wu L."/>
            <person name="Kaparullina E."/>
        </authorList>
    </citation>
    <scope>NUCLEOTIDE SEQUENCE [LARGE SCALE GENOMIC DNA]</scope>
    <source>
        <strain evidence="13">Jip08</strain>
    </source>
</reference>
<comment type="subunit">
    <text evidence="8">Homodimer.</text>
</comment>
<feature type="binding site" evidence="8">
    <location>
        <position position="247"/>
    </location>
    <ligand>
        <name>shikimate</name>
        <dbReference type="ChEBI" id="CHEBI:36208"/>
    </ligand>
</feature>
<feature type="binding site" evidence="8">
    <location>
        <begin position="15"/>
        <end position="17"/>
    </location>
    <ligand>
        <name>shikimate</name>
        <dbReference type="ChEBI" id="CHEBI:36208"/>
    </ligand>
</feature>